<keyword evidence="1" id="KW-1185">Reference proteome</keyword>
<sequence length="328" mass="36865">MTSFWTLNLDLVNITFKQATMLTSDDPLNIFQDWYNFTAVTLQAAHGVLEAYMVFQLLMEDLGIGDIGSYYVYGNRNLTNFLGAKEVKSANDFNKLDTNPIRSTTQTMTILIEFTDNSYLFYTNPIQCVYRIVQDGNCRQKKKNSLFNNTLGMAIGHLLNNTIEASPAEPCIYTVIVPYVQYSTDSSSLTLDSVPILNLSTVSYEGNSSVKVLLGIAVSPNYPLSAYTTDTPKIDVSSSCSLQLARFNVMIVYASIPNTTRLQISDGISTITSYQNQTIRMEKVPEFEATRMYIEFVDLENDYDDLGPVWNGFFIRFEAVNVKPTGIF</sequence>
<dbReference type="WBParaSite" id="ACRNAN_scaffold4385.g18444.t1">
    <property type="protein sequence ID" value="ACRNAN_scaffold4385.g18444.t1"/>
    <property type="gene ID" value="ACRNAN_scaffold4385.g18444"/>
</dbReference>
<accession>A0A914DXA0</accession>
<protein>
    <submittedName>
        <fullName evidence="2">Uncharacterized protein</fullName>
    </submittedName>
</protein>
<reference evidence="2" key="1">
    <citation type="submission" date="2022-11" db="UniProtKB">
        <authorList>
            <consortium name="WormBaseParasite"/>
        </authorList>
    </citation>
    <scope>IDENTIFICATION</scope>
</reference>
<dbReference type="Proteomes" id="UP000887540">
    <property type="component" value="Unplaced"/>
</dbReference>
<evidence type="ECO:0000313" key="1">
    <source>
        <dbReference type="Proteomes" id="UP000887540"/>
    </source>
</evidence>
<organism evidence="1 2">
    <name type="scientific">Acrobeloides nanus</name>
    <dbReference type="NCBI Taxonomy" id="290746"/>
    <lineage>
        <taxon>Eukaryota</taxon>
        <taxon>Metazoa</taxon>
        <taxon>Ecdysozoa</taxon>
        <taxon>Nematoda</taxon>
        <taxon>Chromadorea</taxon>
        <taxon>Rhabditida</taxon>
        <taxon>Tylenchina</taxon>
        <taxon>Cephalobomorpha</taxon>
        <taxon>Cephaloboidea</taxon>
        <taxon>Cephalobidae</taxon>
        <taxon>Acrobeloides</taxon>
    </lineage>
</organism>
<proteinExistence type="predicted"/>
<evidence type="ECO:0000313" key="2">
    <source>
        <dbReference type="WBParaSite" id="ACRNAN_scaffold4385.g18444.t1"/>
    </source>
</evidence>
<name>A0A914DXA0_9BILA</name>
<dbReference type="AlphaFoldDB" id="A0A914DXA0"/>